<dbReference type="EC" id="2.7.7.2" evidence="15"/>
<organism evidence="17 18">
    <name type="scientific">Aestuariirhabdus litorea</name>
    <dbReference type="NCBI Taxonomy" id="2528527"/>
    <lineage>
        <taxon>Bacteria</taxon>
        <taxon>Pseudomonadati</taxon>
        <taxon>Pseudomonadota</taxon>
        <taxon>Gammaproteobacteria</taxon>
        <taxon>Oceanospirillales</taxon>
        <taxon>Aestuariirhabdaceae</taxon>
        <taxon>Aestuariirhabdus</taxon>
    </lineage>
</organism>
<dbReference type="Pfam" id="PF01687">
    <property type="entry name" value="Flavokinase"/>
    <property type="match status" value="1"/>
</dbReference>
<accession>A0A3P3VNG4</accession>
<dbReference type="AlphaFoldDB" id="A0A3P3VNG4"/>
<evidence type="ECO:0000313" key="18">
    <source>
        <dbReference type="Proteomes" id="UP000280792"/>
    </source>
</evidence>
<comment type="similarity">
    <text evidence="15">Belongs to the ribF family.</text>
</comment>
<keyword evidence="7 15" id="KW-0548">Nucleotidyltransferase</keyword>
<keyword evidence="5 15" id="KW-0288">FMN</keyword>
<evidence type="ECO:0000256" key="3">
    <source>
        <dbReference type="ARBA" id="ARBA00005201"/>
    </source>
</evidence>
<dbReference type="SUPFAM" id="SSF82114">
    <property type="entry name" value="Riboflavin kinase-like"/>
    <property type="match status" value="1"/>
</dbReference>
<evidence type="ECO:0000256" key="9">
    <source>
        <dbReference type="ARBA" id="ARBA00022777"/>
    </source>
</evidence>
<evidence type="ECO:0000256" key="10">
    <source>
        <dbReference type="ARBA" id="ARBA00022827"/>
    </source>
</evidence>
<protein>
    <recommendedName>
        <fullName evidence="15">Riboflavin biosynthesis protein</fullName>
    </recommendedName>
    <domain>
        <recommendedName>
            <fullName evidence="15">Riboflavin kinase</fullName>
            <ecNumber evidence="15">2.7.1.26</ecNumber>
        </recommendedName>
        <alternativeName>
            <fullName evidence="15">Flavokinase</fullName>
        </alternativeName>
    </domain>
    <domain>
        <recommendedName>
            <fullName evidence="15">FMN adenylyltransferase</fullName>
            <ecNumber evidence="15">2.7.7.2</ecNumber>
        </recommendedName>
        <alternativeName>
            <fullName evidence="15">FAD pyrophosphorylase</fullName>
        </alternativeName>
        <alternativeName>
            <fullName evidence="15">FAD synthase</fullName>
        </alternativeName>
    </domain>
</protein>
<evidence type="ECO:0000256" key="1">
    <source>
        <dbReference type="ARBA" id="ARBA00002121"/>
    </source>
</evidence>
<dbReference type="InterPro" id="IPR023465">
    <property type="entry name" value="Riboflavin_kinase_dom_sf"/>
</dbReference>
<dbReference type="InterPro" id="IPR015864">
    <property type="entry name" value="FAD_synthase"/>
</dbReference>
<evidence type="ECO:0000256" key="4">
    <source>
        <dbReference type="ARBA" id="ARBA00022630"/>
    </source>
</evidence>
<dbReference type="PANTHER" id="PTHR22749:SF6">
    <property type="entry name" value="RIBOFLAVIN KINASE"/>
    <property type="match status" value="1"/>
</dbReference>
<gene>
    <name evidence="17" type="ORF">D0544_15580</name>
</gene>
<dbReference type="GO" id="GO:0008531">
    <property type="term" value="F:riboflavin kinase activity"/>
    <property type="evidence" value="ECO:0007669"/>
    <property type="project" value="UniProtKB-UniRule"/>
</dbReference>
<dbReference type="SUPFAM" id="SSF52374">
    <property type="entry name" value="Nucleotidylyl transferase"/>
    <property type="match status" value="1"/>
</dbReference>
<dbReference type="RefSeq" id="WP_125017756.1">
    <property type="nucleotide sequence ID" value="NZ_QWEZ01000002.1"/>
</dbReference>
<sequence length="310" mass="34442">MQLIRGLHNLGRLSPGCVATIGNFDGVHRGHQDILNQLHEKSGQLQLPSAVVLFEPQPREFFSPEQAPARLSSLREKLALLDHHGVDRVICICFNQRLRALSADQFIEQVLVRGMGVRYLVVGDDFRFGCDRSGDFHRLQRAGLEQGFAVTHTRTILDEGERISSTRIRAALAGNRLAEAERLLGAPYSIRGRIAHGQKLGRELGVPTANVQLKRLQAPLRGVFAVHATVAGNRYRGVANIGMRPTVDGRKAVLEVHLLDYSGDLYGQELVVEFVHPLRDEKKFESLEALQAAIHQDLDDARGYFASIEP</sequence>
<dbReference type="SMART" id="SM00904">
    <property type="entry name" value="Flavokinase"/>
    <property type="match status" value="1"/>
</dbReference>
<feature type="domain" description="Riboflavin kinase" evidence="16">
    <location>
        <begin position="183"/>
        <end position="306"/>
    </location>
</feature>
<proteinExistence type="inferred from homology"/>
<dbReference type="NCBIfam" id="NF004160">
    <property type="entry name" value="PRK05627.1-3"/>
    <property type="match status" value="1"/>
</dbReference>
<keyword evidence="18" id="KW-1185">Reference proteome</keyword>
<evidence type="ECO:0000256" key="7">
    <source>
        <dbReference type="ARBA" id="ARBA00022695"/>
    </source>
</evidence>
<dbReference type="Gene3D" id="2.40.30.30">
    <property type="entry name" value="Riboflavin kinase-like"/>
    <property type="match status" value="1"/>
</dbReference>
<dbReference type="EMBL" id="QWEZ01000002">
    <property type="protein sequence ID" value="RRJ83249.1"/>
    <property type="molecule type" value="Genomic_DNA"/>
</dbReference>
<dbReference type="NCBIfam" id="TIGR00083">
    <property type="entry name" value="ribF"/>
    <property type="match status" value="1"/>
</dbReference>
<dbReference type="UniPathway" id="UPA00276">
    <property type="reaction ID" value="UER00406"/>
</dbReference>
<comment type="pathway">
    <text evidence="3 15">Cofactor biosynthesis; FMN biosynthesis; FMN from riboflavin (ATP route): step 1/1.</text>
</comment>
<dbReference type="InterPro" id="IPR023468">
    <property type="entry name" value="Riboflavin_kinase"/>
</dbReference>
<evidence type="ECO:0000256" key="5">
    <source>
        <dbReference type="ARBA" id="ARBA00022643"/>
    </source>
</evidence>
<dbReference type="GO" id="GO:0009231">
    <property type="term" value="P:riboflavin biosynthetic process"/>
    <property type="evidence" value="ECO:0007669"/>
    <property type="project" value="InterPro"/>
</dbReference>
<reference evidence="17 18" key="1">
    <citation type="submission" date="2018-08" db="EMBL/GenBank/DDBJ databases">
        <authorList>
            <person name="Khan S.A."/>
        </authorList>
    </citation>
    <scope>NUCLEOTIDE SEQUENCE [LARGE SCALE GENOMIC DNA]</scope>
    <source>
        <strain evidence="17 18">GTF-13</strain>
    </source>
</reference>
<evidence type="ECO:0000256" key="14">
    <source>
        <dbReference type="ARBA" id="ARBA00049494"/>
    </source>
</evidence>
<dbReference type="NCBIfam" id="NF004159">
    <property type="entry name" value="PRK05627.1-2"/>
    <property type="match status" value="1"/>
</dbReference>
<evidence type="ECO:0000259" key="16">
    <source>
        <dbReference type="SMART" id="SM00904"/>
    </source>
</evidence>
<dbReference type="EC" id="2.7.1.26" evidence="15"/>
<dbReference type="GO" id="GO:0003919">
    <property type="term" value="F:FMN adenylyltransferase activity"/>
    <property type="evidence" value="ECO:0007669"/>
    <property type="project" value="UniProtKB-UniRule"/>
</dbReference>
<dbReference type="NCBIfam" id="NF004163">
    <property type="entry name" value="PRK05627.1-6"/>
    <property type="match status" value="1"/>
</dbReference>
<evidence type="ECO:0000256" key="2">
    <source>
        <dbReference type="ARBA" id="ARBA00004726"/>
    </source>
</evidence>
<reference evidence="17 18" key="2">
    <citation type="submission" date="2018-12" db="EMBL/GenBank/DDBJ databases">
        <title>Simiduia agarivorans gen. nov., sp. nov., a marine, agarolytic bacterium isolated from shallow coastal water from Keelung, Taiwan.</title>
        <authorList>
            <person name="Shieh W.Y."/>
        </authorList>
    </citation>
    <scope>NUCLEOTIDE SEQUENCE [LARGE SCALE GENOMIC DNA]</scope>
    <source>
        <strain evidence="17 18">GTF-13</strain>
    </source>
</reference>
<dbReference type="GO" id="GO:0006747">
    <property type="term" value="P:FAD biosynthetic process"/>
    <property type="evidence" value="ECO:0007669"/>
    <property type="project" value="UniProtKB-UniRule"/>
</dbReference>
<keyword evidence="12" id="KW-0511">Multifunctional enzyme</keyword>
<comment type="caution">
    <text evidence="17">The sequence shown here is derived from an EMBL/GenBank/DDBJ whole genome shotgun (WGS) entry which is preliminary data.</text>
</comment>
<keyword evidence="8 15" id="KW-0547">Nucleotide-binding</keyword>
<keyword evidence="9 15" id="KW-0418">Kinase</keyword>
<dbReference type="InterPro" id="IPR015865">
    <property type="entry name" value="Riboflavin_kinase_bac/euk"/>
</dbReference>
<evidence type="ECO:0000256" key="11">
    <source>
        <dbReference type="ARBA" id="ARBA00022840"/>
    </source>
</evidence>
<dbReference type="UniPathway" id="UPA00277">
    <property type="reaction ID" value="UER00407"/>
</dbReference>
<comment type="catalytic activity">
    <reaction evidence="13 15">
        <text>riboflavin + ATP = FMN + ADP + H(+)</text>
        <dbReference type="Rhea" id="RHEA:14357"/>
        <dbReference type="ChEBI" id="CHEBI:15378"/>
        <dbReference type="ChEBI" id="CHEBI:30616"/>
        <dbReference type="ChEBI" id="CHEBI:57986"/>
        <dbReference type="ChEBI" id="CHEBI:58210"/>
        <dbReference type="ChEBI" id="CHEBI:456216"/>
        <dbReference type="EC" id="2.7.1.26"/>
    </reaction>
</comment>
<evidence type="ECO:0000256" key="12">
    <source>
        <dbReference type="ARBA" id="ARBA00023268"/>
    </source>
</evidence>
<keyword evidence="10 15" id="KW-0274">FAD</keyword>
<comment type="pathway">
    <text evidence="2 15">Cofactor biosynthesis; FAD biosynthesis; FAD from FMN: step 1/1.</text>
</comment>
<keyword evidence="11 15" id="KW-0067">ATP-binding</keyword>
<evidence type="ECO:0000256" key="6">
    <source>
        <dbReference type="ARBA" id="ARBA00022679"/>
    </source>
</evidence>
<evidence type="ECO:0000256" key="13">
    <source>
        <dbReference type="ARBA" id="ARBA00047880"/>
    </source>
</evidence>
<keyword evidence="6 15" id="KW-0808">Transferase</keyword>
<keyword evidence="4 15" id="KW-0285">Flavoprotein</keyword>
<comment type="function">
    <text evidence="1">Catalyzes the phosphorylation of riboflavin to FMN followed by the adenylation of FMN to FAD.</text>
</comment>
<dbReference type="CDD" id="cd02064">
    <property type="entry name" value="FAD_synthetase_N"/>
    <property type="match status" value="1"/>
</dbReference>
<name>A0A3P3VNG4_9GAMM</name>
<dbReference type="PANTHER" id="PTHR22749">
    <property type="entry name" value="RIBOFLAVIN KINASE/FMN ADENYLYLTRANSFERASE"/>
    <property type="match status" value="1"/>
</dbReference>
<dbReference type="FunFam" id="3.40.50.620:FF:000021">
    <property type="entry name" value="Riboflavin biosynthesis protein"/>
    <property type="match status" value="1"/>
</dbReference>
<comment type="catalytic activity">
    <reaction evidence="14 15">
        <text>FMN + ATP + H(+) = FAD + diphosphate</text>
        <dbReference type="Rhea" id="RHEA:17237"/>
        <dbReference type="ChEBI" id="CHEBI:15378"/>
        <dbReference type="ChEBI" id="CHEBI:30616"/>
        <dbReference type="ChEBI" id="CHEBI:33019"/>
        <dbReference type="ChEBI" id="CHEBI:57692"/>
        <dbReference type="ChEBI" id="CHEBI:58210"/>
        <dbReference type="EC" id="2.7.7.2"/>
    </reaction>
</comment>
<dbReference type="GO" id="GO:0009398">
    <property type="term" value="P:FMN biosynthetic process"/>
    <property type="evidence" value="ECO:0007669"/>
    <property type="project" value="UniProtKB-UniRule"/>
</dbReference>
<dbReference type="Proteomes" id="UP000280792">
    <property type="component" value="Unassembled WGS sequence"/>
</dbReference>
<dbReference type="GO" id="GO:0005524">
    <property type="term" value="F:ATP binding"/>
    <property type="evidence" value="ECO:0007669"/>
    <property type="project" value="UniProtKB-UniRule"/>
</dbReference>
<dbReference type="PIRSF" id="PIRSF004491">
    <property type="entry name" value="FAD_Synth"/>
    <property type="match status" value="1"/>
</dbReference>
<evidence type="ECO:0000313" key="17">
    <source>
        <dbReference type="EMBL" id="RRJ83249.1"/>
    </source>
</evidence>
<dbReference type="Gene3D" id="3.40.50.620">
    <property type="entry name" value="HUPs"/>
    <property type="match status" value="1"/>
</dbReference>
<evidence type="ECO:0000256" key="15">
    <source>
        <dbReference type="PIRNR" id="PIRNR004491"/>
    </source>
</evidence>
<dbReference type="Pfam" id="PF06574">
    <property type="entry name" value="FAD_syn"/>
    <property type="match status" value="1"/>
</dbReference>
<dbReference type="InterPro" id="IPR014729">
    <property type="entry name" value="Rossmann-like_a/b/a_fold"/>
</dbReference>
<dbReference type="InterPro" id="IPR002606">
    <property type="entry name" value="Riboflavin_kinase_bac"/>
</dbReference>
<dbReference type="NCBIfam" id="NF004162">
    <property type="entry name" value="PRK05627.1-5"/>
    <property type="match status" value="1"/>
</dbReference>
<evidence type="ECO:0000256" key="8">
    <source>
        <dbReference type="ARBA" id="ARBA00022741"/>
    </source>
</evidence>